<accession>A0A2M7VDF5</accession>
<proteinExistence type="predicted"/>
<dbReference type="AlphaFoldDB" id="A0A2M7VDF5"/>
<keyword evidence="1" id="KW-0812">Transmembrane</keyword>
<organism evidence="2 3">
    <name type="scientific">Candidatus Komeilibacteria bacterium CG_4_10_14_0_2_um_filter_37_10</name>
    <dbReference type="NCBI Taxonomy" id="1974470"/>
    <lineage>
        <taxon>Bacteria</taxon>
        <taxon>Candidatus Komeiliibacteriota</taxon>
    </lineage>
</organism>
<feature type="transmembrane region" description="Helical" evidence="1">
    <location>
        <begin position="12"/>
        <end position="32"/>
    </location>
</feature>
<keyword evidence="1" id="KW-0472">Membrane</keyword>
<name>A0A2M7VDF5_9BACT</name>
<dbReference type="Proteomes" id="UP000230405">
    <property type="component" value="Unassembled WGS sequence"/>
</dbReference>
<sequence length="167" mass="19257">MKKVLDLVVEFVKWLPLIFAGIGFILLLLGQLPRLFYQAIKRCKNSDIEDGGVFDFRLNQWPELIMLIVSGFICAIISFIFCAIVAAKKLVQKLINQVFVTRYGREQTAQVLKCKHCFDQQPYGVYCNEPNSYCELVHRTQPMVGCQTSYSTELERVARKTSLVYYL</sequence>
<evidence type="ECO:0000313" key="3">
    <source>
        <dbReference type="Proteomes" id="UP000230405"/>
    </source>
</evidence>
<keyword evidence="1" id="KW-1133">Transmembrane helix</keyword>
<reference evidence="3" key="1">
    <citation type="submission" date="2017-09" db="EMBL/GenBank/DDBJ databases">
        <title>Depth-based differentiation of microbial function through sediment-hosted aquifers and enrichment of novel symbionts in the deep terrestrial subsurface.</title>
        <authorList>
            <person name="Probst A.J."/>
            <person name="Ladd B."/>
            <person name="Jarett J.K."/>
            <person name="Geller-Mcgrath D.E."/>
            <person name="Sieber C.M.K."/>
            <person name="Emerson J.B."/>
            <person name="Anantharaman K."/>
            <person name="Thomas B.C."/>
            <person name="Malmstrom R."/>
            <person name="Stieglmeier M."/>
            <person name="Klingl A."/>
            <person name="Woyke T."/>
            <person name="Ryan C.M."/>
            <person name="Banfield J.F."/>
        </authorList>
    </citation>
    <scope>NUCLEOTIDE SEQUENCE [LARGE SCALE GENOMIC DNA]</scope>
</reference>
<evidence type="ECO:0000256" key="1">
    <source>
        <dbReference type="SAM" id="Phobius"/>
    </source>
</evidence>
<evidence type="ECO:0000313" key="2">
    <source>
        <dbReference type="EMBL" id="PIZ98459.1"/>
    </source>
</evidence>
<protein>
    <submittedName>
        <fullName evidence="2">Uncharacterized protein</fullName>
    </submittedName>
</protein>
<dbReference type="EMBL" id="PFPO01000086">
    <property type="protein sequence ID" value="PIZ98459.1"/>
    <property type="molecule type" value="Genomic_DNA"/>
</dbReference>
<comment type="caution">
    <text evidence="2">The sequence shown here is derived from an EMBL/GenBank/DDBJ whole genome shotgun (WGS) entry which is preliminary data.</text>
</comment>
<feature type="transmembrane region" description="Helical" evidence="1">
    <location>
        <begin position="64"/>
        <end position="87"/>
    </location>
</feature>
<gene>
    <name evidence="2" type="ORF">COX77_04500</name>
</gene>